<gene>
    <name evidence="1" type="ORF">S01H1_45177</name>
</gene>
<accession>X0UK56</accession>
<proteinExistence type="predicted"/>
<sequence length="50" mass="5743">LCLGTMKISDLNHTQLYNLTIGDHKRRNLYSIPYYTTIVDLDTSHLCSSL</sequence>
<dbReference type="EMBL" id="BARS01028848">
    <property type="protein sequence ID" value="GAF99676.1"/>
    <property type="molecule type" value="Genomic_DNA"/>
</dbReference>
<organism evidence="1">
    <name type="scientific">marine sediment metagenome</name>
    <dbReference type="NCBI Taxonomy" id="412755"/>
    <lineage>
        <taxon>unclassified sequences</taxon>
        <taxon>metagenomes</taxon>
        <taxon>ecological metagenomes</taxon>
    </lineage>
</organism>
<feature type="non-terminal residue" evidence="1">
    <location>
        <position position="1"/>
    </location>
</feature>
<comment type="caution">
    <text evidence="1">The sequence shown here is derived from an EMBL/GenBank/DDBJ whole genome shotgun (WGS) entry which is preliminary data.</text>
</comment>
<reference evidence="1" key="1">
    <citation type="journal article" date="2014" name="Front. Microbiol.">
        <title>High frequency of phylogenetically diverse reductive dehalogenase-homologous genes in deep subseafloor sedimentary metagenomes.</title>
        <authorList>
            <person name="Kawai M."/>
            <person name="Futagami T."/>
            <person name="Toyoda A."/>
            <person name="Takaki Y."/>
            <person name="Nishi S."/>
            <person name="Hori S."/>
            <person name="Arai W."/>
            <person name="Tsubouchi T."/>
            <person name="Morono Y."/>
            <person name="Uchiyama I."/>
            <person name="Ito T."/>
            <person name="Fujiyama A."/>
            <person name="Inagaki F."/>
            <person name="Takami H."/>
        </authorList>
    </citation>
    <scope>NUCLEOTIDE SEQUENCE</scope>
    <source>
        <strain evidence="1">Expedition CK06-06</strain>
    </source>
</reference>
<dbReference type="AlphaFoldDB" id="X0UK56"/>
<protein>
    <submittedName>
        <fullName evidence="1">Uncharacterized protein</fullName>
    </submittedName>
</protein>
<evidence type="ECO:0000313" key="1">
    <source>
        <dbReference type="EMBL" id="GAF99676.1"/>
    </source>
</evidence>
<name>X0UK56_9ZZZZ</name>